<accession>A0ACC1M4A4</accession>
<dbReference type="Proteomes" id="UP001139981">
    <property type="component" value="Unassembled WGS sequence"/>
</dbReference>
<keyword evidence="2" id="KW-1185">Reference proteome</keyword>
<evidence type="ECO:0000313" key="1">
    <source>
        <dbReference type="EMBL" id="KAJ2893988.1"/>
    </source>
</evidence>
<comment type="caution">
    <text evidence="1">The sequence shown here is derived from an EMBL/GenBank/DDBJ whole genome shotgun (WGS) entry which is preliminary data.</text>
</comment>
<protein>
    <submittedName>
        <fullName evidence="1">Uncharacterized protein</fullName>
    </submittedName>
</protein>
<sequence length="491" mass="54327">MSLGLIDFSQMEIGTSLADVGMPPYRSHISGQPATLQVGALAPSTSRLDEDGDVVLDEERIESQATAISTEPAGVNRTPSESSQLLESTQADSDETSNDNHLGKADAATDDFNLEAALAQGHIITPDRTPRVSPSPRNDPMQVSPGLSAAPRNNFVTPRTQTARYWHGPIEPVPLLSAHRLFAAAESPMPAEAPQRLGKVESYLQHLASNDDVDESLFRSLARFAKEESSNVWVDETKGGCGYLDRILQACLGWLQNPAENRDTVFAKDSCFDVLRVLVRRKSQHFTLDTSRRLLLEVLRNKFFESTILSGSAEDVFYDMAKHLDANLCFELAEDFFRRALLPPVQSLAAQRPGYATQLVAQISTPPEMDPLGVFTMDNALAGVLEFVAEVTRRLPSPDAITTRELDQFMPYSVACFIHPRSQVRKAALTPMIAVHEKLEAPDAELEDLLLRAGPEKLAASSNPLARYIDMLHRSELRRLVWTYYLSKRDI</sequence>
<evidence type="ECO:0000313" key="2">
    <source>
        <dbReference type="Proteomes" id="UP001139981"/>
    </source>
</evidence>
<gene>
    <name evidence="1" type="ORF">IWW38_002712</name>
</gene>
<dbReference type="EMBL" id="JANBVB010000470">
    <property type="protein sequence ID" value="KAJ2893988.1"/>
    <property type="molecule type" value="Genomic_DNA"/>
</dbReference>
<proteinExistence type="predicted"/>
<reference evidence="1" key="1">
    <citation type="submission" date="2022-07" db="EMBL/GenBank/DDBJ databases">
        <title>Phylogenomic reconstructions and comparative analyses of Kickxellomycotina fungi.</title>
        <authorList>
            <person name="Reynolds N.K."/>
            <person name="Stajich J.E."/>
            <person name="Barry K."/>
            <person name="Grigoriev I.V."/>
            <person name="Crous P."/>
            <person name="Smith M.E."/>
        </authorList>
    </citation>
    <scope>NUCLEOTIDE SEQUENCE</scope>
    <source>
        <strain evidence="1">CBS 190363</strain>
    </source>
</reference>
<name>A0ACC1M4A4_9FUNG</name>
<organism evidence="1 2">
    <name type="scientific">Coemansia aciculifera</name>
    <dbReference type="NCBI Taxonomy" id="417176"/>
    <lineage>
        <taxon>Eukaryota</taxon>
        <taxon>Fungi</taxon>
        <taxon>Fungi incertae sedis</taxon>
        <taxon>Zoopagomycota</taxon>
        <taxon>Kickxellomycotina</taxon>
        <taxon>Kickxellomycetes</taxon>
        <taxon>Kickxellales</taxon>
        <taxon>Kickxellaceae</taxon>
        <taxon>Coemansia</taxon>
    </lineage>
</organism>